<comment type="function">
    <text evidence="10">One of several proteins that assist in the late maturation steps of the functional core of the 30S ribosomal subunit. Helps release RbfA from mature subunits. May play a role in the assembly of ribosomal proteins into the subunit. Circularly permuted GTPase that catalyzes slow GTP hydrolysis, GTPase activity is stimulated by the 30S ribosomal subunit.</text>
</comment>
<evidence type="ECO:0000256" key="6">
    <source>
        <dbReference type="ARBA" id="ARBA00022801"/>
    </source>
</evidence>
<accession>A0A7T8BBC2</accession>
<dbReference type="InterPro" id="IPR027417">
    <property type="entry name" value="P-loop_NTPase"/>
</dbReference>
<feature type="domain" description="EngC GTPase" evidence="11">
    <location>
        <begin position="121"/>
        <end position="268"/>
    </location>
</feature>
<keyword evidence="6 10" id="KW-0378">Hydrolase</keyword>
<dbReference type="Proteomes" id="UP000595917">
    <property type="component" value="Chromosome"/>
</dbReference>
<feature type="binding site" evidence="10">
    <location>
        <position position="293"/>
    </location>
    <ligand>
        <name>Zn(2+)</name>
        <dbReference type="ChEBI" id="CHEBI:29105"/>
    </ligand>
</feature>
<feature type="binding site" evidence="10">
    <location>
        <begin position="212"/>
        <end position="220"/>
    </location>
    <ligand>
        <name>GTP</name>
        <dbReference type="ChEBI" id="CHEBI:37565"/>
    </ligand>
</feature>
<keyword evidence="3 10" id="KW-0479">Metal-binding</keyword>
<feature type="binding site" evidence="10">
    <location>
        <position position="298"/>
    </location>
    <ligand>
        <name>Zn(2+)</name>
        <dbReference type="ChEBI" id="CHEBI:29105"/>
    </ligand>
</feature>
<evidence type="ECO:0000256" key="7">
    <source>
        <dbReference type="ARBA" id="ARBA00022833"/>
    </source>
</evidence>
<dbReference type="InterPro" id="IPR030378">
    <property type="entry name" value="G_CP_dom"/>
</dbReference>
<keyword evidence="5 10" id="KW-0547">Nucleotide-binding</keyword>
<dbReference type="PANTHER" id="PTHR32120">
    <property type="entry name" value="SMALL RIBOSOMAL SUBUNIT BIOGENESIS GTPASE RSGA"/>
    <property type="match status" value="1"/>
</dbReference>
<keyword evidence="14" id="KW-1185">Reference proteome</keyword>
<keyword evidence="2 10" id="KW-0690">Ribosome biogenesis</keyword>
<feature type="binding site" evidence="10">
    <location>
        <position position="300"/>
    </location>
    <ligand>
        <name>Zn(2+)</name>
        <dbReference type="ChEBI" id="CHEBI:29105"/>
    </ligand>
</feature>
<dbReference type="Pfam" id="PF03193">
    <property type="entry name" value="RsgA_GTPase"/>
    <property type="match status" value="1"/>
</dbReference>
<feature type="binding site" evidence="10">
    <location>
        <begin position="160"/>
        <end position="163"/>
    </location>
    <ligand>
        <name>GTP</name>
        <dbReference type="ChEBI" id="CHEBI:37565"/>
    </ligand>
</feature>
<dbReference type="InterPro" id="IPR004881">
    <property type="entry name" value="Ribosome_biogen_GTPase_RsgA"/>
</dbReference>
<feature type="binding site" evidence="10">
    <location>
        <position position="306"/>
    </location>
    <ligand>
        <name>Zn(2+)</name>
        <dbReference type="ChEBI" id="CHEBI:29105"/>
    </ligand>
</feature>
<dbReference type="SUPFAM" id="SSF52540">
    <property type="entry name" value="P-loop containing nucleoside triphosphate hydrolases"/>
    <property type="match status" value="1"/>
</dbReference>
<dbReference type="RefSeq" id="WP_215626383.1">
    <property type="nucleotide sequence ID" value="NZ_CP067089.2"/>
</dbReference>
<feature type="domain" description="CP-type G" evidence="12">
    <location>
        <begin position="112"/>
        <end position="270"/>
    </location>
</feature>
<dbReference type="KEGG" id="bhc:JFL75_19440"/>
<keyword evidence="8 10" id="KW-0694">RNA-binding</keyword>
<dbReference type="PANTHER" id="PTHR32120:SF10">
    <property type="entry name" value="SMALL RIBOSOMAL SUBUNIT BIOGENESIS GTPASE RSGA"/>
    <property type="match status" value="1"/>
</dbReference>
<evidence type="ECO:0000313" key="13">
    <source>
        <dbReference type="EMBL" id="QQO09078.1"/>
    </source>
</evidence>
<evidence type="ECO:0000256" key="2">
    <source>
        <dbReference type="ARBA" id="ARBA00022517"/>
    </source>
</evidence>
<evidence type="ECO:0000259" key="11">
    <source>
        <dbReference type="PROSITE" id="PS50936"/>
    </source>
</evidence>
<name>A0A7T8BBC2_9SPIR</name>
<reference evidence="13" key="1">
    <citation type="submission" date="2021-01" db="EMBL/GenBank/DDBJ databases">
        <title>Description of Breznakiella homolactica.</title>
        <authorList>
            <person name="Song Y."/>
            <person name="Brune A."/>
        </authorList>
    </citation>
    <scope>NUCLEOTIDE SEQUENCE</scope>
    <source>
        <strain evidence="13">RmG30</strain>
    </source>
</reference>
<evidence type="ECO:0000256" key="1">
    <source>
        <dbReference type="ARBA" id="ARBA00022490"/>
    </source>
</evidence>
<evidence type="ECO:0000256" key="3">
    <source>
        <dbReference type="ARBA" id="ARBA00022723"/>
    </source>
</evidence>
<evidence type="ECO:0000256" key="8">
    <source>
        <dbReference type="ARBA" id="ARBA00022884"/>
    </source>
</evidence>
<evidence type="ECO:0000259" key="12">
    <source>
        <dbReference type="PROSITE" id="PS51721"/>
    </source>
</evidence>
<dbReference type="GO" id="GO:0005525">
    <property type="term" value="F:GTP binding"/>
    <property type="evidence" value="ECO:0007669"/>
    <property type="project" value="UniProtKB-UniRule"/>
</dbReference>
<evidence type="ECO:0000256" key="10">
    <source>
        <dbReference type="HAMAP-Rule" id="MF_01820"/>
    </source>
</evidence>
<keyword evidence="7 10" id="KW-0862">Zinc</keyword>
<dbReference type="GO" id="GO:0003924">
    <property type="term" value="F:GTPase activity"/>
    <property type="evidence" value="ECO:0007669"/>
    <property type="project" value="UniProtKB-UniRule"/>
</dbReference>
<dbReference type="PROSITE" id="PS50936">
    <property type="entry name" value="ENGC_GTPASE"/>
    <property type="match status" value="1"/>
</dbReference>
<dbReference type="EC" id="3.6.1.-" evidence="10"/>
<dbReference type="PROSITE" id="PS51721">
    <property type="entry name" value="G_CP"/>
    <property type="match status" value="1"/>
</dbReference>
<evidence type="ECO:0000256" key="5">
    <source>
        <dbReference type="ARBA" id="ARBA00022741"/>
    </source>
</evidence>
<comment type="subcellular location">
    <subcellularLocation>
        <location evidence="10">Cytoplasm</location>
    </subcellularLocation>
</comment>
<keyword evidence="4 10" id="KW-0699">rRNA-binding</keyword>
<dbReference type="CDD" id="cd01854">
    <property type="entry name" value="YjeQ_EngC"/>
    <property type="match status" value="1"/>
</dbReference>
<dbReference type="InterPro" id="IPR010914">
    <property type="entry name" value="RsgA_GTPase_dom"/>
</dbReference>
<comment type="similarity">
    <text evidence="10">Belongs to the TRAFAC class YlqF/YawG GTPase family. RsgA subfamily.</text>
</comment>
<proteinExistence type="inferred from homology"/>
<dbReference type="GO" id="GO:0042274">
    <property type="term" value="P:ribosomal small subunit biogenesis"/>
    <property type="evidence" value="ECO:0007669"/>
    <property type="project" value="UniProtKB-UniRule"/>
</dbReference>
<keyword evidence="1 10" id="KW-0963">Cytoplasm</keyword>
<dbReference type="HAMAP" id="MF_01820">
    <property type="entry name" value="GTPase_RsgA"/>
    <property type="match status" value="1"/>
</dbReference>
<comment type="cofactor">
    <cofactor evidence="10">
        <name>Zn(2+)</name>
        <dbReference type="ChEBI" id="CHEBI:29105"/>
    </cofactor>
    <text evidence="10">Binds 1 zinc ion per subunit.</text>
</comment>
<dbReference type="EMBL" id="CP067089">
    <property type="protein sequence ID" value="QQO09078.1"/>
    <property type="molecule type" value="Genomic_DNA"/>
</dbReference>
<evidence type="ECO:0000313" key="14">
    <source>
        <dbReference type="Proteomes" id="UP000595917"/>
    </source>
</evidence>
<keyword evidence="9 10" id="KW-0342">GTP-binding</keyword>
<dbReference type="Gene3D" id="3.40.50.300">
    <property type="entry name" value="P-loop containing nucleotide triphosphate hydrolases"/>
    <property type="match status" value="1"/>
</dbReference>
<comment type="subunit">
    <text evidence="10">Monomer. Associates with 30S ribosomal subunit, binds 16S rRNA.</text>
</comment>
<dbReference type="GO" id="GO:0005737">
    <property type="term" value="C:cytoplasm"/>
    <property type="evidence" value="ECO:0007669"/>
    <property type="project" value="UniProtKB-SubCell"/>
</dbReference>
<organism evidence="13 14">
    <name type="scientific">Breznakiella homolactica</name>
    <dbReference type="NCBI Taxonomy" id="2798577"/>
    <lineage>
        <taxon>Bacteria</taxon>
        <taxon>Pseudomonadati</taxon>
        <taxon>Spirochaetota</taxon>
        <taxon>Spirochaetia</taxon>
        <taxon>Spirochaetales</taxon>
        <taxon>Breznakiellaceae</taxon>
        <taxon>Breznakiella</taxon>
    </lineage>
</organism>
<dbReference type="GO" id="GO:0019843">
    <property type="term" value="F:rRNA binding"/>
    <property type="evidence" value="ECO:0007669"/>
    <property type="project" value="UniProtKB-KW"/>
</dbReference>
<dbReference type="NCBIfam" id="TIGR00157">
    <property type="entry name" value="ribosome small subunit-dependent GTPase A"/>
    <property type="match status" value="1"/>
</dbReference>
<evidence type="ECO:0000256" key="4">
    <source>
        <dbReference type="ARBA" id="ARBA00022730"/>
    </source>
</evidence>
<dbReference type="GO" id="GO:0046872">
    <property type="term" value="F:metal ion binding"/>
    <property type="evidence" value="ECO:0007669"/>
    <property type="project" value="UniProtKB-KW"/>
</dbReference>
<gene>
    <name evidence="10 13" type="primary">rsgA</name>
    <name evidence="13" type="ORF">JFL75_19440</name>
</gene>
<dbReference type="AlphaFoldDB" id="A0A7T8BBC2"/>
<dbReference type="Gene3D" id="1.10.40.50">
    <property type="entry name" value="Probable gtpase engc, domain 3"/>
    <property type="match status" value="1"/>
</dbReference>
<evidence type="ECO:0000256" key="9">
    <source>
        <dbReference type="ARBA" id="ARBA00023134"/>
    </source>
</evidence>
<sequence length="369" mass="40445">MNNNETIESWGWNRFLEKTSGQYIRTGTVRGRILEVRRADWLVIAESPENTMTQYNAAVSGTLARDAGSGMPVTGDWVTLRLPESGGPGLITAVLPRYSKFSRKAPGDVDHDRIQEQIIAANIDTVFIVAAAGHDWNPGRIERYVTLAWESGASPVLVITKADIAENLDELIAEGYTAAPGIPVIPVSAKTGIGITDLTAILTAGKTAVLLGSSGAGKSTLLNALAGTDLQQTREVRADDHRGRHTTTARTLFRLASGALIIDTPGLREIQLWTDAKGVDTAFEDVERFASQCRFRNCGHTGEPGCAVQAALESGDLPADRYNRWRKLRREADYLERKTNKAAELAERERWKDLTKTIRHIKKDTKGLR</sequence>
<protein>
    <recommendedName>
        <fullName evidence="10">Small ribosomal subunit biogenesis GTPase RsgA</fullName>
        <ecNumber evidence="10">3.6.1.-</ecNumber>
    </recommendedName>
</protein>